<reference evidence="2" key="1">
    <citation type="journal article" date="2019" name="Int. J. Syst. Evol. Microbiol.">
        <title>The Global Catalogue of Microorganisms (GCM) 10K type strain sequencing project: providing services to taxonomists for standard genome sequencing and annotation.</title>
        <authorList>
            <consortium name="The Broad Institute Genomics Platform"/>
            <consortium name="The Broad Institute Genome Sequencing Center for Infectious Disease"/>
            <person name="Wu L."/>
            <person name="Ma J."/>
        </authorList>
    </citation>
    <scope>NUCLEOTIDE SEQUENCE [LARGE SCALE GENOMIC DNA]</scope>
    <source>
        <strain evidence="2">CCM 8979</strain>
    </source>
</reference>
<sequence>MSDLSDHALIELLHQSLDSPALPILFERYRPVLQRLQNQYFIPEFEQGDWEQEALLVMCETVRRFETQRLRSFGAYYRLRLAHRIFDLIRQAQALKRQMTRNAMSIETEAEYIADTVPDHHWLLREQLETKEAIYQVLPRLSGIEHTVFTGLLLGQTLASISQRHQLSDQQVRGACHRGQSKLRQVLAE</sequence>
<dbReference type="NCBIfam" id="TIGR02937">
    <property type="entry name" value="sigma70-ECF"/>
    <property type="match status" value="1"/>
</dbReference>
<accession>A0ABW4D3S6</accession>
<dbReference type="InterPro" id="IPR014284">
    <property type="entry name" value="RNA_pol_sigma-70_dom"/>
</dbReference>
<evidence type="ECO:0000313" key="1">
    <source>
        <dbReference type="EMBL" id="MFD1455285.1"/>
    </source>
</evidence>
<gene>
    <name evidence="1" type="ORF">ACFQ44_06245</name>
</gene>
<dbReference type="InterPro" id="IPR013325">
    <property type="entry name" value="RNA_pol_sigma_r2"/>
</dbReference>
<dbReference type="EMBL" id="JBHTOD010000004">
    <property type="protein sequence ID" value="MFD1455285.1"/>
    <property type="molecule type" value="Genomic_DNA"/>
</dbReference>
<organism evidence="1 2">
    <name type="scientific">Levilactobacillus lanxiensis</name>
    <dbReference type="NCBI Taxonomy" id="2799568"/>
    <lineage>
        <taxon>Bacteria</taxon>
        <taxon>Bacillati</taxon>
        <taxon>Bacillota</taxon>
        <taxon>Bacilli</taxon>
        <taxon>Lactobacillales</taxon>
        <taxon>Lactobacillaceae</taxon>
        <taxon>Levilactobacillus</taxon>
    </lineage>
</organism>
<comment type="caution">
    <text evidence="1">The sequence shown here is derived from an EMBL/GenBank/DDBJ whole genome shotgun (WGS) entry which is preliminary data.</text>
</comment>
<protein>
    <submittedName>
        <fullName evidence="1">Sigma-70 family RNA polymerase sigma factor</fullName>
    </submittedName>
</protein>
<dbReference type="InterPro" id="IPR013324">
    <property type="entry name" value="RNA_pol_sigma_r3/r4-like"/>
</dbReference>
<dbReference type="Proteomes" id="UP001597189">
    <property type="component" value="Unassembled WGS sequence"/>
</dbReference>
<proteinExistence type="predicted"/>
<name>A0ABW4D3S6_9LACO</name>
<dbReference type="SUPFAM" id="SSF88659">
    <property type="entry name" value="Sigma3 and sigma4 domains of RNA polymerase sigma factors"/>
    <property type="match status" value="1"/>
</dbReference>
<evidence type="ECO:0000313" key="2">
    <source>
        <dbReference type="Proteomes" id="UP001597189"/>
    </source>
</evidence>
<keyword evidence="2" id="KW-1185">Reference proteome</keyword>
<dbReference type="RefSeq" id="WP_203644612.1">
    <property type="nucleotide sequence ID" value="NZ_BOLN01000004.1"/>
</dbReference>
<dbReference type="SUPFAM" id="SSF88946">
    <property type="entry name" value="Sigma2 domain of RNA polymerase sigma factors"/>
    <property type="match status" value="1"/>
</dbReference>